<evidence type="ECO:0000256" key="2">
    <source>
        <dbReference type="ARBA" id="ARBA00022840"/>
    </source>
</evidence>
<proteinExistence type="predicted"/>
<dbReference type="SUPFAM" id="SSF48452">
    <property type="entry name" value="TPR-like"/>
    <property type="match status" value="1"/>
</dbReference>
<name>A0A1G8CNC4_9PSEU</name>
<gene>
    <name evidence="4" type="ORF">SAMN05216553_12335</name>
</gene>
<dbReference type="RefSeq" id="WP_176947118.1">
    <property type="nucleotide sequence ID" value="NZ_FNCC01000023.1"/>
</dbReference>
<dbReference type="InterPro" id="IPR000792">
    <property type="entry name" value="Tscrpt_reg_LuxR_C"/>
</dbReference>
<evidence type="ECO:0000259" key="3">
    <source>
        <dbReference type="PROSITE" id="PS50043"/>
    </source>
</evidence>
<dbReference type="Gene3D" id="1.10.10.10">
    <property type="entry name" value="Winged helix-like DNA-binding domain superfamily/Winged helix DNA-binding domain"/>
    <property type="match status" value="1"/>
</dbReference>
<dbReference type="GO" id="GO:0004016">
    <property type="term" value="F:adenylate cyclase activity"/>
    <property type="evidence" value="ECO:0007669"/>
    <property type="project" value="TreeGrafter"/>
</dbReference>
<accession>A0A1G8CNC4</accession>
<keyword evidence="2" id="KW-0067">ATP-binding</keyword>
<dbReference type="AlphaFoldDB" id="A0A1G8CNC4"/>
<protein>
    <submittedName>
        <fullName evidence="4">ATP-, maltotriose-and DNA-dependent transcriptional regulator MalT</fullName>
    </submittedName>
</protein>
<dbReference type="PANTHER" id="PTHR16305">
    <property type="entry name" value="TESTICULAR SOLUBLE ADENYLYL CYCLASE"/>
    <property type="match status" value="1"/>
</dbReference>
<dbReference type="InterPro" id="IPR016032">
    <property type="entry name" value="Sig_transdc_resp-reg_C-effctor"/>
</dbReference>
<dbReference type="PANTHER" id="PTHR16305:SF35">
    <property type="entry name" value="TRANSCRIPTIONAL ACTIVATOR DOMAIN"/>
    <property type="match status" value="1"/>
</dbReference>
<dbReference type="GO" id="GO:0005524">
    <property type="term" value="F:ATP binding"/>
    <property type="evidence" value="ECO:0007669"/>
    <property type="project" value="UniProtKB-KW"/>
</dbReference>
<dbReference type="CDD" id="cd06170">
    <property type="entry name" value="LuxR_C_like"/>
    <property type="match status" value="1"/>
</dbReference>
<evidence type="ECO:0000313" key="5">
    <source>
        <dbReference type="Proteomes" id="UP000199623"/>
    </source>
</evidence>
<dbReference type="Pfam" id="PF13191">
    <property type="entry name" value="AAA_16"/>
    <property type="match status" value="1"/>
</dbReference>
<dbReference type="InterPro" id="IPR036388">
    <property type="entry name" value="WH-like_DNA-bd_sf"/>
</dbReference>
<dbReference type="InterPro" id="IPR027417">
    <property type="entry name" value="P-loop_NTPase"/>
</dbReference>
<dbReference type="SUPFAM" id="SSF52540">
    <property type="entry name" value="P-loop containing nucleoside triphosphate hydrolases"/>
    <property type="match status" value="1"/>
</dbReference>
<evidence type="ECO:0000313" key="4">
    <source>
        <dbReference type="EMBL" id="SDH46789.1"/>
    </source>
</evidence>
<dbReference type="GO" id="GO:0005737">
    <property type="term" value="C:cytoplasm"/>
    <property type="evidence" value="ECO:0007669"/>
    <property type="project" value="TreeGrafter"/>
</dbReference>
<feature type="domain" description="HTH luxR-type" evidence="3">
    <location>
        <begin position="878"/>
        <end position="943"/>
    </location>
</feature>
<sequence>MADEASRCQSGTTLVGRTAELTRISEALAAASAGTPSALLLAGPTGIGKTTLLKAACGAARERGFLIGRAAASPMEREMPFAVVQQLFEHLSERLPPDDADQVAKHGRDVIGGTLGEAQTDFGDLHVHRAIRGVYRVAAELTRHGPLCLVIDDVQWVDVPSLRWLNYFLHRMTDLPVVVLVTRTSGLRATDPLLVAELRMNGERLELPGISAEDVVALTEQVLGQPPDEVFVTALLTATGGNPLVVRQLLTSMRGQSVPPDRTGVHHLGKWGPEVLGESVLARLNRQSPGLVRTATAIAVVEPADADLLAAITGVDLATIRSHVRELRGMGVLAPADKLAFAHSVIKNAVENATCEEEKQRLHATTARLLHGSGASSVMVARHAQRSAAPLGRWAAESLQRSANALIAEGDPRSAAKFLRRALQEEVTPDLRRDLLLRLGLAETYFAPRDAVGHLEEAMRELEDPEQILSAAYLLAQVFYVEGEYDRASKMLRRTMDEIKPKIPSAVDVLRLVHQLTVPAPRTAQERVDLRQIDREDWTGDDARSRLIAAMIAESASSAGTELSLGRDAALAALSRGPAELLGHPQRLLASLNALIRADELDLALRYCDETLLEAQREGLVLLELFGHTLRSRTHYHRGAAVEAAADSKLALSAARSAALPADHFGCIYAADAHVRALLLLGDVDTAREVLEPYGLSAPMPRTWQHTALLHARGAVRMELGDPVGALADQLECGGRFKSWGLGSPAVRPWRSHAARAMFRLGRRQQALELALQELELAREWGAPTAAGLALLTVASVSGGNAGPWLREAESLLRDSPARLLYAQVMVEIAAMEEKSGRAATAQSHLAEARKIGEQRNVLLAPRRATAPVMPEVVPAGPRMTPQTLTPHEYRVARLVLEGNSNNEIAQRLSVSRRTIEFHLTSIYRKLGLRRRTQLSAALAGLEPKT</sequence>
<dbReference type="PROSITE" id="PS00622">
    <property type="entry name" value="HTH_LUXR_1"/>
    <property type="match status" value="1"/>
</dbReference>
<dbReference type="Pfam" id="PF00196">
    <property type="entry name" value="GerE"/>
    <property type="match status" value="1"/>
</dbReference>
<keyword evidence="5" id="KW-1185">Reference proteome</keyword>
<keyword evidence="1" id="KW-0547">Nucleotide-binding</keyword>
<dbReference type="EMBL" id="FNCC01000023">
    <property type="protein sequence ID" value="SDH46789.1"/>
    <property type="molecule type" value="Genomic_DNA"/>
</dbReference>
<evidence type="ECO:0000256" key="1">
    <source>
        <dbReference type="ARBA" id="ARBA00022741"/>
    </source>
</evidence>
<dbReference type="PRINTS" id="PR00038">
    <property type="entry name" value="HTHLUXR"/>
</dbReference>
<dbReference type="Gene3D" id="3.40.50.300">
    <property type="entry name" value="P-loop containing nucleotide triphosphate hydrolases"/>
    <property type="match status" value="1"/>
</dbReference>
<dbReference type="InterPro" id="IPR041664">
    <property type="entry name" value="AAA_16"/>
</dbReference>
<dbReference type="Proteomes" id="UP000199623">
    <property type="component" value="Unassembled WGS sequence"/>
</dbReference>
<dbReference type="InterPro" id="IPR011990">
    <property type="entry name" value="TPR-like_helical_dom_sf"/>
</dbReference>
<organism evidence="4 5">
    <name type="scientific">Lentzea fradiae</name>
    <dbReference type="NCBI Taxonomy" id="200378"/>
    <lineage>
        <taxon>Bacteria</taxon>
        <taxon>Bacillati</taxon>
        <taxon>Actinomycetota</taxon>
        <taxon>Actinomycetes</taxon>
        <taxon>Pseudonocardiales</taxon>
        <taxon>Pseudonocardiaceae</taxon>
        <taxon>Lentzea</taxon>
    </lineage>
</organism>
<dbReference type="STRING" id="200378.SAMN05216553_12335"/>
<dbReference type="GO" id="GO:0003677">
    <property type="term" value="F:DNA binding"/>
    <property type="evidence" value="ECO:0007669"/>
    <property type="project" value="InterPro"/>
</dbReference>
<dbReference type="Gene3D" id="1.25.40.10">
    <property type="entry name" value="Tetratricopeptide repeat domain"/>
    <property type="match status" value="1"/>
</dbReference>
<dbReference type="PROSITE" id="PS50043">
    <property type="entry name" value="HTH_LUXR_2"/>
    <property type="match status" value="1"/>
</dbReference>
<dbReference type="GO" id="GO:0006355">
    <property type="term" value="P:regulation of DNA-templated transcription"/>
    <property type="evidence" value="ECO:0007669"/>
    <property type="project" value="InterPro"/>
</dbReference>
<dbReference type="SMART" id="SM00421">
    <property type="entry name" value="HTH_LUXR"/>
    <property type="match status" value="1"/>
</dbReference>
<reference evidence="5" key="1">
    <citation type="submission" date="2016-10" db="EMBL/GenBank/DDBJ databases">
        <authorList>
            <person name="Varghese N."/>
            <person name="Submissions S."/>
        </authorList>
    </citation>
    <scope>NUCLEOTIDE SEQUENCE [LARGE SCALE GENOMIC DNA]</scope>
    <source>
        <strain evidence="5">CGMCC 4.3506</strain>
    </source>
</reference>
<dbReference type="SUPFAM" id="SSF46894">
    <property type="entry name" value="C-terminal effector domain of the bipartite response regulators"/>
    <property type="match status" value="1"/>
</dbReference>